<dbReference type="InterPro" id="IPR010699">
    <property type="entry name" value="DUF1275"/>
</dbReference>
<reference evidence="2 3" key="1">
    <citation type="submission" date="2020-08" db="EMBL/GenBank/DDBJ databases">
        <title>Functional genomics of gut bacteria from endangered species of beetles.</title>
        <authorList>
            <person name="Carlos-Shanley C."/>
        </authorList>
    </citation>
    <scope>NUCLEOTIDE SEQUENCE [LARGE SCALE GENOMIC DNA]</scope>
    <source>
        <strain evidence="2 3">S00224</strain>
    </source>
</reference>
<protein>
    <submittedName>
        <fullName evidence="2">Uncharacterized membrane protein YoaK (UPF0700 family)</fullName>
    </submittedName>
</protein>
<sequence length="221" mass="23247">MQRTESPLVVIAICLAALAGFVDALAFTSLGGFFASFMSGNTTRMAVGLGNDMPGVAAVAGALVMSFISGVILAAVVTRWRQARFRESIMALVTLLLVIAATLASLVPGPLVLIFLAMAMGCENGILHREGEVTVGVTYMTGSLVKLGQGLAGALMGDPERWAWTRYLFLWLGFVAGAVMGAASHGRWGWTALWLAPIASAVLAFALLRVRPKLSGPWAVH</sequence>
<name>A0A7W7JYF6_9SPHN</name>
<comment type="caution">
    <text evidence="2">The sequence shown here is derived from an EMBL/GenBank/DDBJ whole genome shotgun (WGS) entry which is preliminary data.</text>
</comment>
<keyword evidence="1" id="KW-0472">Membrane</keyword>
<keyword evidence="1" id="KW-1133">Transmembrane helix</keyword>
<feature type="transmembrane region" description="Helical" evidence="1">
    <location>
        <begin position="89"/>
        <end position="117"/>
    </location>
</feature>
<keyword evidence="1" id="KW-0812">Transmembrane</keyword>
<feature type="transmembrane region" description="Helical" evidence="1">
    <location>
        <begin position="167"/>
        <end position="184"/>
    </location>
</feature>
<evidence type="ECO:0000313" key="3">
    <source>
        <dbReference type="Proteomes" id="UP000575241"/>
    </source>
</evidence>
<evidence type="ECO:0000256" key="1">
    <source>
        <dbReference type="SAM" id="Phobius"/>
    </source>
</evidence>
<gene>
    <name evidence="2" type="ORF">HNP52_000477</name>
</gene>
<dbReference type="Pfam" id="PF06912">
    <property type="entry name" value="DUF1275"/>
    <property type="match status" value="1"/>
</dbReference>
<keyword evidence="3" id="KW-1185">Reference proteome</keyword>
<feature type="transmembrane region" description="Helical" evidence="1">
    <location>
        <begin position="55"/>
        <end position="77"/>
    </location>
</feature>
<proteinExistence type="predicted"/>
<evidence type="ECO:0000313" key="2">
    <source>
        <dbReference type="EMBL" id="MBB4837426.1"/>
    </source>
</evidence>
<organism evidence="2 3">
    <name type="scientific">Sphingomonas kyeonggiensis</name>
    <dbReference type="NCBI Taxonomy" id="1268553"/>
    <lineage>
        <taxon>Bacteria</taxon>
        <taxon>Pseudomonadati</taxon>
        <taxon>Pseudomonadota</taxon>
        <taxon>Alphaproteobacteria</taxon>
        <taxon>Sphingomonadales</taxon>
        <taxon>Sphingomonadaceae</taxon>
        <taxon>Sphingomonas</taxon>
    </lineage>
</organism>
<feature type="transmembrane region" description="Helical" evidence="1">
    <location>
        <begin position="190"/>
        <end position="208"/>
    </location>
</feature>
<dbReference type="PANTHER" id="PTHR37314">
    <property type="entry name" value="SLR0142 PROTEIN"/>
    <property type="match status" value="1"/>
</dbReference>
<dbReference type="EMBL" id="JACHLN010000001">
    <property type="protein sequence ID" value="MBB4837426.1"/>
    <property type="molecule type" value="Genomic_DNA"/>
</dbReference>
<accession>A0A7W7JYF6</accession>
<dbReference type="PANTHER" id="PTHR37314:SF4">
    <property type="entry name" value="UPF0700 TRANSMEMBRANE PROTEIN YOAK"/>
    <property type="match status" value="1"/>
</dbReference>
<feature type="transmembrane region" description="Helical" evidence="1">
    <location>
        <begin position="137"/>
        <end position="155"/>
    </location>
</feature>
<dbReference type="Proteomes" id="UP000575241">
    <property type="component" value="Unassembled WGS sequence"/>
</dbReference>
<dbReference type="RefSeq" id="WP_184161959.1">
    <property type="nucleotide sequence ID" value="NZ_JACHLN010000001.1"/>
</dbReference>
<dbReference type="AlphaFoldDB" id="A0A7W7JYF6"/>